<comment type="subcellular location">
    <subcellularLocation>
        <location evidence="2">Nucleus</location>
        <location evidence="2">Nucleolus</location>
    </subcellularLocation>
</comment>
<dbReference type="PANTHER" id="PTHR13243">
    <property type="entry name" value="HSPC111 PROTEIN-RELATED"/>
    <property type="match status" value="1"/>
</dbReference>
<evidence type="ECO:0000256" key="4">
    <source>
        <dbReference type="ARBA" id="ARBA00015522"/>
    </source>
</evidence>
<evidence type="ECO:0000256" key="5">
    <source>
        <dbReference type="ARBA" id="ARBA00023242"/>
    </source>
</evidence>
<proteinExistence type="inferred from homology"/>
<dbReference type="GO" id="GO:0042273">
    <property type="term" value="P:ribosomal large subunit biogenesis"/>
    <property type="evidence" value="ECO:0007669"/>
    <property type="project" value="TreeGrafter"/>
</dbReference>
<keyword evidence="8" id="KW-1185">Reference proteome</keyword>
<accession>A0A9P3G9M8</accession>
<feature type="region of interest" description="Disordered" evidence="6">
    <location>
        <begin position="1"/>
        <end position="36"/>
    </location>
</feature>
<protein>
    <recommendedName>
        <fullName evidence="4">Nucleolar protein 16</fullName>
    </recommendedName>
</protein>
<comment type="caution">
    <text evidence="7">The sequence shown here is derived from an EMBL/GenBank/DDBJ whole genome shotgun (WGS) entry which is preliminary data.</text>
</comment>
<dbReference type="InterPro" id="IPR019002">
    <property type="entry name" value="Ribosome_biogenesis_Nop16"/>
</dbReference>
<dbReference type="OrthoDB" id="285729at2759"/>
<sequence length="242" mass="25888">MGNPRQRRKLRSGSHRPVRHSNNAKKNLKKQAPIRAPKVLQEAWDKHKTVRQNYEALGLVASLNPTASGGVEKLLGTASKNESPTDGDRAQEASSSTAGSASTLPKGYGRIIRDAAGNVIDVELPEDDEEAEEPADTTDRLVEDIPDPAQQKGLAGWVAVGKTADAKATPVVQSLEELAETRGGPVARHSSHGELGALRRLVAKHGRDVEAMARDRKLNVAQRSAGQLRRAIKKAGGVEALC</sequence>
<evidence type="ECO:0000256" key="1">
    <source>
        <dbReference type="ARBA" id="ARBA00002889"/>
    </source>
</evidence>
<comment type="similarity">
    <text evidence="3">Belongs to the NOP16 family.</text>
</comment>
<evidence type="ECO:0000313" key="8">
    <source>
        <dbReference type="Proteomes" id="UP000703269"/>
    </source>
</evidence>
<dbReference type="Pfam" id="PF09420">
    <property type="entry name" value="Nop16"/>
    <property type="match status" value="1"/>
</dbReference>
<dbReference type="EMBL" id="BPQB01000018">
    <property type="protein sequence ID" value="GJE90863.1"/>
    <property type="molecule type" value="Genomic_DNA"/>
</dbReference>
<feature type="compositionally biased region" description="Low complexity" evidence="6">
    <location>
        <begin position="93"/>
        <end position="103"/>
    </location>
</feature>
<dbReference type="PANTHER" id="PTHR13243:SF1">
    <property type="entry name" value="NUCLEOLAR PROTEIN 16"/>
    <property type="match status" value="1"/>
</dbReference>
<gene>
    <name evidence="7" type="ORF">PsYK624_070070</name>
</gene>
<evidence type="ECO:0000256" key="3">
    <source>
        <dbReference type="ARBA" id="ARBA00008479"/>
    </source>
</evidence>
<feature type="region of interest" description="Disordered" evidence="6">
    <location>
        <begin position="63"/>
        <end position="105"/>
    </location>
</feature>
<reference evidence="7 8" key="1">
    <citation type="submission" date="2021-08" db="EMBL/GenBank/DDBJ databases">
        <title>Draft Genome Sequence of Phanerochaete sordida strain YK-624.</title>
        <authorList>
            <person name="Mori T."/>
            <person name="Dohra H."/>
            <person name="Suzuki T."/>
            <person name="Kawagishi H."/>
            <person name="Hirai H."/>
        </authorList>
    </citation>
    <scope>NUCLEOTIDE SEQUENCE [LARGE SCALE GENOMIC DNA]</scope>
    <source>
        <strain evidence="7 8">YK-624</strain>
    </source>
</reference>
<comment type="function">
    <text evidence="1">Involved in the biogenesis of the 60S ribosomal subunit.</text>
</comment>
<evidence type="ECO:0000256" key="6">
    <source>
        <dbReference type="SAM" id="MobiDB-lite"/>
    </source>
</evidence>
<dbReference type="Proteomes" id="UP000703269">
    <property type="component" value="Unassembled WGS sequence"/>
</dbReference>
<dbReference type="GO" id="GO:0005730">
    <property type="term" value="C:nucleolus"/>
    <property type="evidence" value="ECO:0007669"/>
    <property type="project" value="UniProtKB-SubCell"/>
</dbReference>
<evidence type="ECO:0000256" key="2">
    <source>
        <dbReference type="ARBA" id="ARBA00004604"/>
    </source>
</evidence>
<keyword evidence="5" id="KW-0539">Nucleus</keyword>
<feature type="compositionally biased region" description="Basic residues" evidence="6">
    <location>
        <begin position="1"/>
        <end position="29"/>
    </location>
</feature>
<dbReference type="AlphaFoldDB" id="A0A9P3G9M8"/>
<name>A0A9P3G9M8_9APHY</name>
<organism evidence="7 8">
    <name type="scientific">Phanerochaete sordida</name>
    <dbReference type="NCBI Taxonomy" id="48140"/>
    <lineage>
        <taxon>Eukaryota</taxon>
        <taxon>Fungi</taxon>
        <taxon>Dikarya</taxon>
        <taxon>Basidiomycota</taxon>
        <taxon>Agaricomycotina</taxon>
        <taxon>Agaricomycetes</taxon>
        <taxon>Polyporales</taxon>
        <taxon>Phanerochaetaceae</taxon>
        <taxon>Phanerochaete</taxon>
    </lineage>
</organism>
<evidence type="ECO:0000313" key="7">
    <source>
        <dbReference type="EMBL" id="GJE90863.1"/>
    </source>
</evidence>